<dbReference type="InterPro" id="IPR024344">
    <property type="entry name" value="MDMPI_metal-binding"/>
</dbReference>
<dbReference type="KEGG" id="whr:OG579_02735"/>
<keyword evidence="3" id="KW-1185">Reference proteome</keyword>
<proteinExistence type="predicted"/>
<dbReference type="GO" id="GO:0046872">
    <property type="term" value="F:metal ion binding"/>
    <property type="evidence" value="ECO:0007669"/>
    <property type="project" value="InterPro"/>
</dbReference>
<evidence type="ECO:0000259" key="1">
    <source>
        <dbReference type="Pfam" id="PF11716"/>
    </source>
</evidence>
<dbReference type="NCBIfam" id="TIGR03086">
    <property type="entry name" value="TIGR03086 family metal-binding protein"/>
    <property type="match status" value="1"/>
</dbReference>
<dbReference type="SUPFAM" id="SSF109854">
    <property type="entry name" value="DinB/YfiT-like putative metalloenzymes"/>
    <property type="match status" value="1"/>
</dbReference>
<accession>A0AAU4K3U9</accession>
<feature type="domain" description="Mycothiol-dependent maleylpyruvate isomerase metal-binding" evidence="1">
    <location>
        <begin position="5"/>
        <end position="120"/>
    </location>
</feature>
<name>A0AAU4K3U9_9NOCA</name>
<protein>
    <submittedName>
        <fullName evidence="2">TIGR03086 family metal-binding protein</fullName>
    </submittedName>
</protein>
<dbReference type="RefSeq" id="WP_328857982.1">
    <property type="nucleotide sequence ID" value="NZ_CP108021.1"/>
</dbReference>
<reference evidence="2 3" key="1">
    <citation type="submission" date="2022-10" db="EMBL/GenBank/DDBJ databases">
        <title>The complete genomes of actinobacterial strains from the NBC collection.</title>
        <authorList>
            <person name="Joergensen T.S."/>
            <person name="Alvarez Arevalo M."/>
            <person name="Sterndorff E.B."/>
            <person name="Faurdal D."/>
            <person name="Vuksanovic O."/>
            <person name="Mourched A.-S."/>
            <person name="Charusanti P."/>
            <person name="Shaw S."/>
            <person name="Blin K."/>
            <person name="Weber T."/>
        </authorList>
    </citation>
    <scope>NUCLEOTIDE SEQUENCE [LARGE SCALE GENOMIC DNA]</scope>
    <source>
        <strain evidence="2 3">NBC_00319</strain>
    </source>
</reference>
<dbReference type="NCBIfam" id="TIGR03083">
    <property type="entry name" value="maleylpyruvate isomerase family mycothiol-dependent enzyme"/>
    <property type="match status" value="1"/>
</dbReference>
<dbReference type="Pfam" id="PF11716">
    <property type="entry name" value="MDMPI_N"/>
    <property type="match status" value="1"/>
</dbReference>
<dbReference type="Gene3D" id="1.20.120.450">
    <property type="entry name" value="dinb family like domain"/>
    <property type="match status" value="1"/>
</dbReference>
<evidence type="ECO:0000313" key="3">
    <source>
        <dbReference type="Proteomes" id="UP001432128"/>
    </source>
</evidence>
<evidence type="ECO:0000313" key="2">
    <source>
        <dbReference type="EMBL" id="WUM20765.1"/>
    </source>
</evidence>
<organism evidence="2 3">
    <name type="scientific">Williamsia herbipolensis</name>
    <dbReference type="NCBI Taxonomy" id="1603258"/>
    <lineage>
        <taxon>Bacteria</taxon>
        <taxon>Bacillati</taxon>
        <taxon>Actinomycetota</taxon>
        <taxon>Actinomycetes</taxon>
        <taxon>Mycobacteriales</taxon>
        <taxon>Nocardiaceae</taxon>
        <taxon>Williamsia</taxon>
    </lineage>
</organism>
<dbReference type="InterPro" id="IPR017520">
    <property type="entry name" value="CHP03086"/>
</dbReference>
<dbReference type="EMBL" id="CP108021">
    <property type="protein sequence ID" value="WUM20765.1"/>
    <property type="molecule type" value="Genomic_DNA"/>
</dbReference>
<sequence>MFDLGPATQEMRRLVGGVADDDLDRPTPCDDWTVRELLAHIHQFSSVFTDNARKAPMRPPDGLVGDWRTAIPEQLEDLAAAWAEPGAWEGRVSAGGVEMPARDNAVVAVEELTVHAWDLARATDQRVHVQDATLDEVERFFTMFPPDPETGTGPFGPVTPIADDADRLHRVLALAGRDPGTNTTDERTGTR</sequence>
<dbReference type="Proteomes" id="UP001432128">
    <property type="component" value="Chromosome"/>
</dbReference>
<gene>
    <name evidence="2" type="ORF">OG579_02735</name>
</gene>
<dbReference type="InterPro" id="IPR034660">
    <property type="entry name" value="DinB/YfiT-like"/>
</dbReference>
<dbReference type="AlphaFoldDB" id="A0AAU4K3U9"/>
<dbReference type="InterPro" id="IPR017517">
    <property type="entry name" value="Maleyloyr_isom"/>
</dbReference>